<evidence type="ECO:0000313" key="2">
    <source>
        <dbReference type="Proteomes" id="UP001186974"/>
    </source>
</evidence>
<feature type="non-terminal residue" evidence="1">
    <location>
        <position position="207"/>
    </location>
</feature>
<comment type="caution">
    <text evidence="1">The sequence shown here is derived from an EMBL/GenBank/DDBJ whole genome shotgun (WGS) entry which is preliminary data.</text>
</comment>
<proteinExistence type="predicted"/>
<accession>A0ACC3DZN0</accession>
<dbReference type="Proteomes" id="UP001186974">
    <property type="component" value="Unassembled WGS sequence"/>
</dbReference>
<dbReference type="EMBL" id="JAWDJW010000021">
    <property type="protein sequence ID" value="KAK3082010.1"/>
    <property type="molecule type" value="Genomic_DNA"/>
</dbReference>
<keyword evidence="2" id="KW-1185">Reference proteome</keyword>
<gene>
    <name evidence="1" type="ORF">LTS18_008152</name>
</gene>
<sequence>MKRKLNTQDVPQEVEVNSEAVSTAPVQGEVPRSEKAAAPASPRTETPQFQSLNLDARLLQAIAKQSWSSPTRVQLKTIPLALEGRDLLVRSETGSGKTAAHALPVLQHVLNRKASGASQRGTSVLILVPTRELANQTQTMIESLAAFCQGITCGNLTRNEAESVQRARLANLPDIVVATPGRACANITSGAFSLEHIAQLVIDEADL</sequence>
<evidence type="ECO:0000313" key="1">
    <source>
        <dbReference type="EMBL" id="KAK3082010.1"/>
    </source>
</evidence>
<reference evidence="1" key="1">
    <citation type="submission" date="2024-09" db="EMBL/GenBank/DDBJ databases">
        <title>Black Yeasts Isolated from many extreme environments.</title>
        <authorList>
            <person name="Coleine C."/>
            <person name="Stajich J.E."/>
            <person name="Selbmann L."/>
        </authorList>
    </citation>
    <scope>NUCLEOTIDE SEQUENCE</scope>
    <source>
        <strain evidence="1">CCFEE 5737</strain>
    </source>
</reference>
<name>A0ACC3DZN0_9PEZI</name>
<organism evidence="1 2">
    <name type="scientific">Coniosporium uncinatum</name>
    <dbReference type="NCBI Taxonomy" id="93489"/>
    <lineage>
        <taxon>Eukaryota</taxon>
        <taxon>Fungi</taxon>
        <taxon>Dikarya</taxon>
        <taxon>Ascomycota</taxon>
        <taxon>Pezizomycotina</taxon>
        <taxon>Dothideomycetes</taxon>
        <taxon>Dothideomycetes incertae sedis</taxon>
        <taxon>Coniosporium</taxon>
    </lineage>
</organism>
<protein>
    <submittedName>
        <fullName evidence="1">Uncharacterized protein</fullName>
    </submittedName>
</protein>